<organism evidence="3">
    <name type="scientific">marine sediment metagenome</name>
    <dbReference type="NCBI Taxonomy" id="412755"/>
    <lineage>
        <taxon>unclassified sequences</taxon>
        <taxon>metagenomes</taxon>
        <taxon>ecological metagenomes</taxon>
    </lineage>
</organism>
<sequence>MESQPKKDFFISYNDADKEKAEWIAWVLEKAKYSVMIQAWDFRPGENFVVGMQKATAECERTIVVMSQDYLEAGFTQPEWTAAFGKDPTGEKGALLPVRVGACDLKGLWPQIIYIDLVDLDEEGAREALVKGVEPGRAKPKAKPSFPTSKTPIEPATPAPLFSYSKTLQYIR</sequence>
<dbReference type="GO" id="GO:0007165">
    <property type="term" value="P:signal transduction"/>
    <property type="evidence" value="ECO:0007669"/>
    <property type="project" value="InterPro"/>
</dbReference>
<feature type="domain" description="TIR" evidence="2">
    <location>
        <begin position="5"/>
        <end position="132"/>
    </location>
</feature>
<accession>X1L3J8</accession>
<evidence type="ECO:0000256" key="1">
    <source>
        <dbReference type="SAM" id="MobiDB-lite"/>
    </source>
</evidence>
<evidence type="ECO:0000259" key="2">
    <source>
        <dbReference type="PROSITE" id="PS50104"/>
    </source>
</evidence>
<dbReference type="PROSITE" id="PS50104">
    <property type="entry name" value="TIR"/>
    <property type="match status" value="1"/>
</dbReference>
<reference evidence="3" key="1">
    <citation type="journal article" date="2014" name="Front. Microbiol.">
        <title>High frequency of phylogenetically diverse reductive dehalogenase-homologous genes in deep subseafloor sedimentary metagenomes.</title>
        <authorList>
            <person name="Kawai M."/>
            <person name="Futagami T."/>
            <person name="Toyoda A."/>
            <person name="Takaki Y."/>
            <person name="Nishi S."/>
            <person name="Hori S."/>
            <person name="Arai W."/>
            <person name="Tsubouchi T."/>
            <person name="Morono Y."/>
            <person name="Uchiyama I."/>
            <person name="Ito T."/>
            <person name="Fujiyama A."/>
            <person name="Inagaki F."/>
            <person name="Takami H."/>
        </authorList>
    </citation>
    <scope>NUCLEOTIDE SEQUENCE</scope>
    <source>
        <strain evidence="3">Expedition CK06-06</strain>
    </source>
</reference>
<dbReference type="InterPro" id="IPR035897">
    <property type="entry name" value="Toll_tir_struct_dom_sf"/>
</dbReference>
<comment type="caution">
    <text evidence="3">The sequence shown here is derived from an EMBL/GenBank/DDBJ whole genome shotgun (WGS) entry which is preliminary data.</text>
</comment>
<dbReference type="InterPro" id="IPR000157">
    <property type="entry name" value="TIR_dom"/>
</dbReference>
<evidence type="ECO:0000313" key="3">
    <source>
        <dbReference type="EMBL" id="GAI13533.1"/>
    </source>
</evidence>
<dbReference type="EMBL" id="BARV01011905">
    <property type="protein sequence ID" value="GAI13533.1"/>
    <property type="molecule type" value="Genomic_DNA"/>
</dbReference>
<gene>
    <name evidence="3" type="ORF">S06H3_22324</name>
</gene>
<feature type="non-terminal residue" evidence="3">
    <location>
        <position position="172"/>
    </location>
</feature>
<proteinExistence type="predicted"/>
<dbReference type="AlphaFoldDB" id="X1L3J8"/>
<protein>
    <recommendedName>
        <fullName evidence="2">TIR domain-containing protein</fullName>
    </recommendedName>
</protein>
<dbReference type="SUPFAM" id="SSF52200">
    <property type="entry name" value="Toll/Interleukin receptor TIR domain"/>
    <property type="match status" value="1"/>
</dbReference>
<dbReference type="Gene3D" id="3.40.50.10140">
    <property type="entry name" value="Toll/interleukin-1 receptor homology (TIR) domain"/>
    <property type="match status" value="1"/>
</dbReference>
<feature type="region of interest" description="Disordered" evidence="1">
    <location>
        <begin position="134"/>
        <end position="158"/>
    </location>
</feature>
<dbReference type="Pfam" id="PF13676">
    <property type="entry name" value="TIR_2"/>
    <property type="match status" value="1"/>
</dbReference>
<name>X1L3J8_9ZZZZ</name>